<dbReference type="EMBL" id="VCKX01000041">
    <property type="protein sequence ID" value="TMR34769.1"/>
    <property type="molecule type" value="Genomic_DNA"/>
</dbReference>
<dbReference type="OrthoDB" id="3511769at2"/>
<organism evidence="1 2">
    <name type="scientific">Nonomuraea zeae</name>
    <dbReference type="NCBI Taxonomy" id="1642303"/>
    <lineage>
        <taxon>Bacteria</taxon>
        <taxon>Bacillati</taxon>
        <taxon>Actinomycetota</taxon>
        <taxon>Actinomycetes</taxon>
        <taxon>Streptosporangiales</taxon>
        <taxon>Streptosporangiaceae</taxon>
        <taxon>Nonomuraea</taxon>
    </lineage>
</organism>
<name>A0A5S4GPM0_9ACTN</name>
<reference evidence="1 2" key="1">
    <citation type="submission" date="2019-05" db="EMBL/GenBank/DDBJ databases">
        <title>Draft genome sequence of Nonomuraea zeae DSM 100528.</title>
        <authorList>
            <person name="Saricaoglu S."/>
            <person name="Isik K."/>
        </authorList>
    </citation>
    <scope>NUCLEOTIDE SEQUENCE [LARGE SCALE GENOMIC DNA]</scope>
    <source>
        <strain evidence="1 2">DSM 100528</strain>
    </source>
</reference>
<dbReference type="Proteomes" id="UP000306628">
    <property type="component" value="Unassembled WGS sequence"/>
</dbReference>
<dbReference type="Gene3D" id="1.10.510.10">
    <property type="entry name" value="Transferase(Phosphotransferase) domain 1"/>
    <property type="match status" value="1"/>
</dbReference>
<gene>
    <name evidence="1" type="ORF">ETD85_15970</name>
</gene>
<proteinExistence type="predicted"/>
<evidence type="ECO:0000313" key="2">
    <source>
        <dbReference type="Proteomes" id="UP000306628"/>
    </source>
</evidence>
<evidence type="ECO:0000313" key="1">
    <source>
        <dbReference type="EMBL" id="TMR34769.1"/>
    </source>
</evidence>
<evidence type="ECO:0008006" key="3">
    <source>
        <dbReference type="Google" id="ProtNLM"/>
    </source>
</evidence>
<accession>A0A5S4GPM0</accession>
<comment type="caution">
    <text evidence="1">The sequence shown here is derived from an EMBL/GenBank/DDBJ whole genome shotgun (WGS) entry which is preliminary data.</text>
</comment>
<dbReference type="AlphaFoldDB" id="A0A5S4GPM0"/>
<protein>
    <recommendedName>
        <fullName evidence="3">Serine/threonine protein kinase</fullName>
    </recommendedName>
</protein>
<sequence>MADRHGDQGAKLTDFVRSGGPLRGQALHRLAVSCAAAMAKLHARGNAGLRLGQDSVALGTRGQVLIGWQTTPTRSRYEDAVAEDVRDWADLMVFAATGSVRGDVAVLPPALRLAVEQCRRPDPAARPKAVHVLRVLLGHSVAEAMASVDGLLRRAG</sequence>
<keyword evidence="2" id="KW-1185">Reference proteome</keyword>
<dbReference type="RefSeq" id="WP_138690489.1">
    <property type="nucleotide sequence ID" value="NZ_JBHSAZ010000013.1"/>
</dbReference>